<gene>
    <name evidence="3" type="ORF">vBYenPAB5_0038</name>
</gene>
<dbReference type="RefSeq" id="YP_009102833.1">
    <property type="nucleotide sequence ID" value="NC_025451.1"/>
</dbReference>
<feature type="region of interest" description="Disordered" evidence="2">
    <location>
        <begin position="699"/>
        <end position="747"/>
    </location>
</feature>
<keyword evidence="1" id="KW-1162">Viral penetration into host cytoplasm</keyword>
<protein>
    <recommendedName>
        <fullName evidence="1">Internal virion protein gp15</fullName>
    </recommendedName>
</protein>
<proteinExistence type="inferred from homology"/>
<keyword evidence="1" id="KW-1171">Viral genome ejection through host cell envelope</keyword>
<evidence type="ECO:0000313" key="3">
    <source>
        <dbReference type="EMBL" id="AIM40381.1"/>
    </source>
</evidence>
<dbReference type="KEGG" id="vg:22112016"/>
<dbReference type="Pfam" id="PF26212">
    <property type="entry name" value="Phage_T7_Gp15"/>
    <property type="match status" value="1"/>
</dbReference>
<organism evidence="3 4">
    <name type="scientific">Yersinia phage vB_YenP_AP5</name>
    <dbReference type="NCBI Taxonomy" id="1536611"/>
    <lineage>
        <taxon>Viruses</taxon>
        <taxon>Duplodnaviria</taxon>
        <taxon>Heunggongvirae</taxon>
        <taxon>Uroviricota</taxon>
        <taxon>Caudoviricetes</taxon>
        <taxon>Autographivirales</taxon>
        <taxon>Autotranscriptaviridae</taxon>
        <taxon>Studiervirinae</taxon>
        <taxon>Teetrevirus</taxon>
        <taxon>Teetrevirus AP5</taxon>
    </lineage>
</organism>
<comment type="subcellular location">
    <subcellularLocation>
        <location evidence="1">Virion</location>
    </subcellularLocation>
    <subcellularLocation>
        <location evidence="1">Host periplasm</location>
    </subcellularLocation>
    <text evidence="1">The gp15-gp16 complex spans the periplasm and the cytoplasmic membrane.</text>
</comment>
<feature type="compositionally biased region" description="Basic and acidic residues" evidence="2">
    <location>
        <begin position="701"/>
        <end position="712"/>
    </location>
</feature>
<evidence type="ECO:0000256" key="1">
    <source>
        <dbReference type="HAMAP-Rule" id="MF_04122"/>
    </source>
</evidence>
<comment type="subunit">
    <text evidence="1">Homooctamer. Interacts with gp16; after ejection the gp15-gp16 complex composed of a gp15 octamer and a gp16 tetramer probably binds both the viral DNA and the host inner membrane. Interacts with gp14.</text>
</comment>
<dbReference type="GO" id="GO:0044229">
    <property type="term" value="C:host cell periplasmic space"/>
    <property type="evidence" value="ECO:0007669"/>
    <property type="project" value="UniProtKB-SubCell"/>
</dbReference>
<dbReference type="EMBL" id="KM253764">
    <property type="protein sequence ID" value="AIM40381.1"/>
    <property type="molecule type" value="Genomic_DNA"/>
</dbReference>
<keyword evidence="1" id="KW-1049">Host periplasm</keyword>
<sequence>MASKLNSVLGNMATPGMERLRGVKGMDYRAATIQAEQPRASLLDSLGRFAKAGADMYMAKDERDKQRADERSNEIIRKLTPEQRRQAIQNGTLLYQDDPYAMQALKFKTGRNAAFLVDDEVQQAIKEGRFRTREEMEQYRHSRLQEHSKSFAEQFGINEMDEEYQKGFNANITERDIALYGAHDTFLSDQAQKGAILNSKVELNGVLSDPDLLSRPESGEFFQNYIDNSLVTGMTDNQAQQVISSSLNDVLQRPGGAAFLQNIENRKVTLNGATTTYRELMGDEQWQAMMIKAQHTQFQNNAKLTEKFRLDINSALNQADTGKGWETLQGIKAELDKIQPGEEMTPEREWLISAQEQMRTRFKQEQAETAKLMDKQQKTLNKSLVIDKQFQKRLNGEYVSTNYKDMPTNENTGEFTHSDMVNYANQKLAEIEAMDLTPEQKDKLKLDYLRADSKEGAFRAAFGEMITDAGNEWQAAVINGKMPESTPAMDNLRRIRNTDPDLIASLYPDKAELFLTMDMLDNQGIDTQVLIDADKARAQKTKEMQFEDDRAWAAMMNDSTNPQIKYMPSSVQGYARKIYDSVKYRTGNPDMATEQVAKFLSDSTTTFSSSDVEGDTYGVLPKNILTVSDDPKSWEQGKNILDEAIKGITAANPWITNKQLTVYQQGDSIYLMDTTGQVRIRYDQELLQREYQRTAQMQAEAAREKALKEANKRAPISRVPQAREEARKRVQEKRKKTPKYIYGRKED</sequence>
<dbReference type="HAMAP" id="MF_04122">
    <property type="entry name" value="GP15_T7"/>
    <property type="match status" value="1"/>
</dbReference>
<keyword evidence="1" id="KW-1244">Viral short tail ejection system</keyword>
<dbReference type="Proteomes" id="UP000029359">
    <property type="component" value="Segment"/>
</dbReference>
<keyword evidence="1" id="KW-1160">Virus entry into host cell</keyword>
<comment type="function">
    <text evidence="1">Component of the cylindrical core that assembles on the inner surface of the capsid during capsid formation and plays a role in viral DNA ejection into the host cell. The inner core is composed of stacked rings of gp14, gp15 and gp16 proteins. Following binding to the host cell surface, the internal core is disassembled and gp15 is ejected along with gp14 and gp16 into the infected cell. Gp15 probably remains associated with gp16. The gp15-gp16 complex binds to both the viral DNA and the host inner membrane, probably escorting the leading end of the genome through the periplasm and controlling the extend of DNA translocated into the host cell.</text>
</comment>
<evidence type="ECO:0000313" key="4">
    <source>
        <dbReference type="Proteomes" id="UP000029359"/>
    </source>
</evidence>
<dbReference type="InterPro" id="IPR038993">
    <property type="entry name" value="Gp15"/>
</dbReference>
<dbReference type="GO" id="GO:0099002">
    <property type="term" value="P:symbiont genome ejection through host cell envelope, short tail mechanism"/>
    <property type="evidence" value="ECO:0007669"/>
    <property type="project" value="UniProtKB-UniRule"/>
</dbReference>
<keyword evidence="1" id="KW-0946">Virion</keyword>
<evidence type="ECO:0000256" key="2">
    <source>
        <dbReference type="SAM" id="MobiDB-lite"/>
    </source>
</evidence>
<comment type="similarity">
    <text evidence="1">Belongs to the T7virus internal virion protein gp15 family.</text>
</comment>
<reference evidence="3 4" key="1">
    <citation type="journal article" date="2014" name="Virol. J.">
        <title>Complete genome sequence of bacteriophage vB_YenP_AP5 which infects Yersinia enterocolitica of serotype O:3.</title>
        <authorList>
            <person name="Leon-Velarde C.G."/>
            <person name="Kropinski A.M."/>
            <person name="Chen S."/>
            <person name="Abbasifar A."/>
            <person name="Griffiths M.W."/>
            <person name="Odumeru J.A."/>
        </authorList>
    </citation>
    <scope>NUCLEOTIDE SEQUENCE [LARGE SCALE GENOMIC DNA]</scope>
</reference>
<dbReference type="GO" id="GO:0044423">
    <property type="term" value="C:virion component"/>
    <property type="evidence" value="ECO:0007669"/>
    <property type="project" value="UniProtKB-KW"/>
</dbReference>
<name>A0A088F9X2_9CAUD</name>
<dbReference type="GeneID" id="22112016"/>
<accession>A0A088F9X2</accession>
<dbReference type="OrthoDB" id="2551at10239"/>
<keyword evidence="4" id="KW-1185">Reference proteome</keyword>